<feature type="region of interest" description="Disordered" evidence="4">
    <location>
        <begin position="1"/>
        <end position="25"/>
    </location>
</feature>
<dbReference type="PROSITE" id="PS50097">
    <property type="entry name" value="BTB"/>
    <property type="match status" value="1"/>
</dbReference>
<evidence type="ECO:0000256" key="4">
    <source>
        <dbReference type="SAM" id="MobiDB-lite"/>
    </source>
</evidence>
<evidence type="ECO:0000256" key="1">
    <source>
        <dbReference type="ARBA" id="ARBA00022441"/>
    </source>
</evidence>
<keyword evidence="7" id="KW-1185">Reference proteome</keyword>
<organism evidence="6 7">
    <name type="scientific">Eumeta variegata</name>
    <name type="common">Bagworm moth</name>
    <name type="synonym">Eumeta japonica</name>
    <dbReference type="NCBI Taxonomy" id="151549"/>
    <lineage>
        <taxon>Eukaryota</taxon>
        <taxon>Metazoa</taxon>
        <taxon>Ecdysozoa</taxon>
        <taxon>Arthropoda</taxon>
        <taxon>Hexapoda</taxon>
        <taxon>Insecta</taxon>
        <taxon>Pterygota</taxon>
        <taxon>Neoptera</taxon>
        <taxon>Endopterygota</taxon>
        <taxon>Lepidoptera</taxon>
        <taxon>Glossata</taxon>
        <taxon>Ditrysia</taxon>
        <taxon>Tineoidea</taxon>
        <taxon>Psychidae</taxon>
        <taxon>Oiketicinae</taxon>
        <taxon>Eumeta</taxon>
    </lineage>
</organism>
<evidence type="ECO:0000259" key="5">
    <source>
        <dbReference type="PROSITE" id="PS50097"/>
    </source>
</evidence>
<dbReference type="Pfam" id="PF00651">
    <property type="entry name" value="BTB"/>
    <property type="match status" value="1"/>
</dbReference>
<dbReference type="Pfam" id="PF24681">
    <property type="entry name" value="Kelch_KLHDC2_KLHL20_DRC7"/>
    <property type="match status" value="1"/>
</dbReference>
<dbReference type="InterPro" id="IPR000210">
    <property type="entry name" value="BTB/POZ_dom"/>
</dbReference>
<dbReference type="OrthoDB" id="191037at2759"/>
<dbReference type="SMART" id="SM00612">
    <property type="entry name" value="Kelch"/>
    <property type="match status" value="6"/>
</dbReference>
<dbReference type="SMART" id="SM00225">
    <property type="entry name" value="BTB"/>
    <property type="match status" value="1"/>
</dbReference>
<accession>A0A4C1X8B4</accession>
<dbReference type="Pfam" id="PF01344">
    <property type="entry name" value="Kelch_1"/>
    <property type="match status" value="1"/>
</dbReference>
<dbReference type="InterPro" id="IPR011705">
    <property type="entry name" value="BACK"/>
</dbReference>
<reference evidence="6 7" key="1">
    <citation type="journal article" date="2019" name="Commun. Biol.">
        <title>The bagworm genome reveals a unique fibroin gene that provides high tensile strength.</title>
        <authorList>
            <person name="Kono N."/>
            <person name="Nakamura H."/>
            <person name="Ohtoshi R."/>
            <person name="Tomita M."/>
            <person name="Numata K."/>
            <person name="Arakawa K."/>
        </authorList>
    </citation>
    <scope>NUCLEOTIDE SEQUENCE [LARGE SCALE GENOMIC DNA]</scope>
</reference>
<proteinExistence type="predicted"/>
<feature type="domain" description="BTB" evidence="5">
    <location>
        <begin position="65"/>
        <end position="134"/>
    </location>
</feature>
<evidence type="ECO:0000313" key="7">
    <source>
        <dbReference type="Proteomes" id="UP000299102"/>
    </source>
</evidence>
<evidence type="ECO:0000256" key="2">
    <source>
        <dbReference type="ARBA" id="ARBA00022737"/>
    </source>
</evidence>
<protein>
    <submittedName>
        <fullName evidence="6">Kelch-like protein 10</fullName>
    </submittedName>
</protein>
<dbReference type="EMBL" id="BGZK01000736">
    <property type="protein sequence ID" value="GBP58495.1"/>
    <property type="molecule type" value="Genomic_DNA"/>
</dbReference>
<dbReference type="AlphaFoldDB" id="A0A4C1X8B4"/>
<dbReference type="CDD" id="cd18450">
    <property type="entry name" value="BACK_KLHL10"/>
    <property type="match status" value="1"/>
</dbReference>
<sequence>MELNTKLRKSSKAKNSVRAPATSKSRLTKKKIVGRKRKCVCLPEHCSVIEFPSIWNELRMNNQLCDGTIMCRDMKAIRVHRAILSAVSPYFKAIFINSLKRDLPEETEVFVDVPSYYMNLILDYAYTGTCNVTAENVERLLPLADQFDVVGVIQACCHFLLQELRPHNCLGIFRFARYYFCSELAKKGKLYIRQNFNRVLKECSEFKLLCYEELDDILRDDELNVRNEEIVFEAIKIWVEHDLQNRKKYIPSLLSCVRFGHIRYKYFKSKVLQWQPVVNDEKNGNMQKRTKIGRGTAIRIERETRFEIEGNIKIDNCKILIMTSLNGINPIVINKAVKYSDLNASYVQKQCQEALYPAIVFLTVLDSKLGSEIDLNDPLGRPRVPYEILFAVGGWSAGSPTSFVETYDTRADRWFLSIHTDLTPRAYHGLCALDNLIYMIGGFDGSDHFNTVRCYNPVANTWRERACMYQARCYVSVVAHGGLIYALGGYNGRTRMSSVERYYPDKNQWEMTTPMNKQRSDASAAPLGGKIYIVGGFNGQEVLSSAEVFDPETKQWSFIRSMSSPRSGVSLIAYRDCLYALGGFNGYIRLNTGECFNPHRGGEWQEVAEMFSARSNFATVLLDDMIYVIGGFNGCVRPLSLFYSDASADGVDERSLVLRSSSRARLRRNATMSHAFSVIEATLSGSTTIPHVECYDADTLEWYDAAPMNLNRSALSACVLAGLPNARAFSYLAKAVPAAGADQVHRS</sequence>
<dbReference type="Proteomes" id="UP000299102">
    <property type="component" value="Unassembled WGS sequence"/>
</dbReference>
<comment type="caution">
    <text evidence="6">The sequence shown here is derived from an EMBL/GenBank/DDBJ whole genome shotgun (WGS) entry which is preliminary data.</text>
</comment>
<dbReference type="Pfam" id="PF07707">
    <property type="entry name" value="BACK"/>
    <property type="match status" value="1"/>
</dbReference>
<keyword evidence="3" id="KW-0009">Actin-binding</keyword>
<dbReference type="Gene3D" id="3.30.710.10">
    <property type="entry name" value="Potassium Channel Kv1.1, Chain A"/>
    <property type="match status" value="1"/>
</dbReference>
<dbReference type="SUPFAM" id="SSF54695">
    <property type="entry name" value="POZ domain"/>
    <property type="match status" value="1"/>
</dbReference>
<keyword evidence="2" id="KW-0677">Repeat</keyword>
<dbReference type="STRING" id="151549.A0A4C1X8B4"/>
<dbReference type="PRINTS" id="PR00501">
    <property type="entry name" value="KELCHREPEAT"/>
</dbReference>
<dbReference type="Gene3D" id="2.120.10.80">
    <property type="entry name" value="Kelch-type beta propeller"/>
    <property type="match status" value="2"/>
</dbReference>
<gene>
    <name evidence="6" type="primary">KLHL10</name>
    <name evidence="6" type="ORF">EVAR_82472_1</name>
</gene>
<keyword evidence="1" id="KW-0880">Kelch repeat</keyword>
<dbReference type="InterPro" id="IPR015915">
    <property type="entry name" value="Kelch-typ_b-propeller"/>
</dbReference>
<evidence type="ECO:0000313" key="6">
    <source>
        <dbReference type="EMBL" id="GBP58495.1"/>
    </source>
</evidence>
<dbReference type="FunFam" id="1.25.40.420:FF:000001">
    <property type="entry name" value="Kelch-like family member 12"/>
    <property type="match status" value="1"/>
</dbReference>
<dbReference type="PANTHER" id="PTHR24412:SF172">
    <property type="entry name" value="KELCH-LIKE PROTEIN 10"/>
    <property type="match status" value="1"/>
</dbReference>
<dbReference type="Gene3D" id="1.25.40.420">
    <property type="match status" value="1"/>
</dbReference>
<evidence type="ECO:0000256" key="3">
    <source>
        <dbReference type="ARBA" id="ARBA00023203"/>
    </source>
</evidence>
<dbReference type="SMART" id="SM00875">
    <property type="entry name" value="BACK"/>
    <property type="match status" value="1"/>
</dbReference>
<dbReference type="InterPro" id="IPR006652">
    <property type="entry name" value="Kelch_1"/>
</dbReference>
<feature type="compositionally biased region" description="Basic residues" evidence="4">
    <location>
        <begin position="1"/>
        <end position="12"/>
    </location>
</feature>
<dbReference type="InterPro" id="IPR011333">
    <property type="entry name" value="SKP1/BTB/POZ_sf"/>
</dbReference>
<dbReference type="SUPFAM" id="SSF117281">
    <property type="entry name" value="Kelch motif"/>
    <property type="match status" value="1"/>
</dbReference>
<dbReference type="GO" id="GO:0003779">
    <property type="term" value="F:actin binding"/>
    <property type="evidence" value="ECO:0007669"/>
    <property type="project" value="UniProtKB-KW"/>
</dbReference>
<name>A0A4C1X8B4_EUMVA</name>
<dbReference type="PANTHER" id="PTHR24412">
    <property type="entry name" value="KELCH PROTEIN"/>
    <property type="match status" value="1"/>
</dbReference>